<accession>A0A1H6Q974</accession>
<evidence type="ECO:0000313" key="1">
    <source>
        <dbReference type="EMBL" id="SEI40318.1"/>
    </source>
</evidence>
<dbReference type="EMBL" id="FNXY01000001">
    <property type="protein sequence ID" value="SEI40318.1"/>
    <property type="molecule type" value="Genomic_DNA"/>
</dbReference>
<evidence type="ECO:0000313" key="2">
    <source>
        <dbReference type="Proteomes" id="UP000199532"/>
    </source>
</evidence>
<reference evidence="1 2" key="1">
    <citation type="submission" date="2016-10" db="EMBL/GenBank/DDBJ databases">
        <authorList>
            <person name="de Groot N.N."/>
        </authorList>
    </citation>
    <scope>NUCLEOTIDE SEQUENCE [LARGE SCALE GENOMIC DNA]</scope>
    <source>
        <strain evidence="1 2">DSM 19938</strain>
    </source>
</reference>
<organism evidence="1 2">
    <name type="scientific">Dyadobacter koreensis</name>
    <dbReference type="NCBI Taxonomy" id="408657"/>
    <lineage>
        <taxon>Bacteria</taxon>
        <taxon>Pseudomonadati</taxon>
        <taxon>Bacteroidota</taxon>
        <taxon>Cytophagia</taxon>
        <taxon>Cytophagales</taxon>
        <taxon>Spirosomataceae</taxon>
        <taxon>Dyadobacter</taxon>
    </lineage>
</organism>
<dbReference type="NCBIfam" id="TIGR04131">
    <property type="entry name" value="Bac_Flav_CTERM"/>
    <property type="match status" value="1"/>
</dbReference>
<keyword evidence="2" id="KW-1185">Reference proteome</keyword>
<proteinExistence type="predicted"/>
<dbReference type="RefSeq" id="WP_090331455.1">
    <property type="nucleotide sequence ID" value="NZ_FNXY01000001.1"/>
</dbReference>
<dbReference type="OrthoDB" id="9765926at2"/>
<dbReference type="InterPro" id="IPR015943">
    <property type="entry name" value="WD40/YVTN_repeat-like_dom_sf"/>
</dbReference>
<protein>
    <submittedName>
        <fullName evidence="1">Gliding motility-associated C-terminal domain-containing protein</fullName>
    </submittedName>
</protein>
<gene>
    <name evidence="1" type="ORF">SAMN04487995_0425</name>
</gene>
<dbReference type="SUPFAM" id="SSF75011">
    <property type="entry name" value="3-carboxy-cis,cis-mucoante lactonizing enzyme"/>
    <property type="match status" value="1"/>
</dbReference>
<dbReference type="Proteomes" id="UP000199532">
    <property type="component" value="Unassembled WGS sequence"/>
</dbReference>
<sequence>MFRFIILFSGILLTSAQSYSQPGKRANIWYFGYNAGLDFNSGKPVGLRDGALYQREGCSSIADEKGNLILYTDGIRIWNKKHKLISADTQLGGDDTSTQSALIVPMPGNPNIYYVFSTFTKLVCVTIDISLYKGNGGVVSRSVLLENSTEKLAAVQHCNQRDFWILAHENGNRVFRSFLLTEQGIAKSSVVSKIGTPLDFYKSVGNMKFSQQGDKLAMAVFGKSQYQLFNFDNSLGTLSDEVSLKHMDFLSAYGLEFSPSGKFLYVSETVNVGSSIFQLDISDMDAKKIIASKTEIGKPPESYFGSMQLGPDGKIYVARSGLKYLGVIHTPDLKGSKCAYVNNGFELPAGVNSMGLPNYFVTPPILDPTVTIQIDDKCNDVTLTAETNHRFSKYVFQWYNGKQEIRGANMRTYTPKSSGDYSVILIGECLDKKVISTSINVKILEISADYSTLECGLLELSVRANASIVWTGKGVSVENEHLRKIQVSGSGKDVYYVRVLDEHDPSCYIEKKLDVNFGVCDASVFIPDIFTPNGDHINDAFDIVISNGEGVDLRIYDRWGNIVHHGKKSEIPWDGKVNGTDALIGTYTYVLQYKNNRGHEFTRRGTVFLQR</sequence>
<name>A0A1H6Q974_9BACT</name>
<dbReference type="AlphaFoldDB" id="A0A1H6Q974"/>
<dbReference type="STRING" id="408657.SAMN04487995_0425"/>
<dbReference type="InterPro" id="IPR026341">
    <property type="entry name" value="T9SS_type_B"/>
</dbReference>
<dbReference type="Pfam" id="PF13585">
    <property type="entry name" value="CHU_C"/>
    <property type="match status" value="1"/>
</dbReference>
<dbReference type="Gene3D" id="2.130.10.10">
    <property type="entry name" value="YVTN repeat-like/Quinoprotein amine dehydrogenase"/>
    <property type="match status" value="1"/>
</dbReference>